<gene>
    <name evidence="3" type="ORF">GJJ30_06350</name>
</gene>
<reference evidence="3 4" key="1">
    <citation type="journal article" date="2018" name="Antonie Van Leeuwenhoek">
        <title>Larkinella terrae sp. nov., isolated from soil on Jeju Island, South Korea.</title>
        <authorList>
            <person name="Ten L.N."/>
            <person name="Jeon J."/>
            <person name="Park S.J."/>
            <person name="Park S."/>
            <person name="Lee S.Y."/>
            <person name="Kim M.K."/>
            <person name="Jung H.Y."/>
        </authorList>
    </citation>
    <scope>NUCLEOTIDE SEQUENCE [LARGE SCALE GENOMIC DNA]</scope>
    <source>
        <strain evidence="3 4">KCTC 52001</strain>
    </source>
</reference>
<comment type="caution">
    <text evidence="3">The sequence shown here is derived from an EMBL/GenBank/DDBJ whole genome shotgun (WGS) entry which is preliminary data.</text>
</comment>
<dbReference type="InterPro" id="IPR011040">
    <property type="entry name" value="Sialidase"/>
</dbReference>
<dbReference type="Proteomes" id="UP000441754">
    <property type="component" value="Unassembled WGS sequence"/>
</dbReference>
<evidence type="ECO:0000259" key="2">
    <source>
        <dbReference type="Pfam" id="PF13088"/>
    </source>
</evidence>
<accession>A0A7K0EGD0</accession>
<dbReference type="Gene3D" id="2.120.10.10">
    <property type="match status" value="1"/>
</dbReference>
<dbReference type="PANTHER" id="PTHR38792:SF3">
    <property type="entry name" value="BNR_ASP-BOX REPEAT DOMAIN PROTEIN (AFU_ORTHOLOGUE AFUA_7G06430)-RELATED"/>
    <property type="match status" value="1"/>
</dbReference>
<name>A0A7K0EGD0_9BACT</name>
<dbReference type="AlphaFoldDB" id="A0A7K0EGD0"/>
<dbReference type="OrthoDB" id="41724at2"/>
<dbReference type="SUPFAM" id="SSF50939">
    <property type="entry name" value="Sialidases"/>
    <property type="match status" value="1"/>
</dbReference>
<dbReference type="EMBL" id="WJXZ01000002">
    <property type="protein sequence ID" value="MRS60910.1"/>
    <property type="molecule type" value="Genomic_DNA"/>
</dbReference>
<sequence length="408" mass="45266">MKIPVDRFLPVNSLVLLTGLFFFQCKTSEPDDSPGPGNPPTSTVAPDDLPPTDTSVPTLSVSWDNTARKMSHDVYFAEYGRVHRVKGDTLLLTYHCGDRENYWDNIAIRRSTDGGTSWSLAEILVTDNDPNYYGFANPELLVLRNGDVMLAYTGRGKPDDNAHDNIQIRISKDRGWTFGTSRIVATGRSWEPGLVQLADGDIEIFYSSEAAWWPGNNPQQEILMVHSTDLGLTWSAPAHVAYTSGMRDGMPTPLVLKDNKGIVFPIESVNNTQSPWVVWSSVAAKWQYAGLGTTANNRRWLATSERIWGGAPYLVQLPTGQTLLSTQDAGGRAISSDWRKNTMLVLVGNSVAKNFTAISYPWPNLPVNEGAYYSSLFMKNETTPVLITTRNFADGHSEIYWKEGHISK</sequence>
<dbReference type="PANTHER" id="PTHR38792">
    <property type="entry name" value="BNR/ASP-BOX REPEAT DOMAIN PROTEIN (AFU_ORTHOLOGUE AFUA_7G06430)-RELATED"/>
    <property type="match status" value="1"/>
</dbReference>
<keyword evidence="4" id="KW-1185">Reference proteome</keyword>
<organism evidence="3 4">
    <name type="scientific">Larkinella terrae</name>
    <dbReference type="NCBI Taxonomy" id="2025311"/>
    <lineage>
        <taxon>Bacteria</taxon>
        <taxon>Pseudomonadati</taxon>
        <taxon>Bacteroidota</taxon>
        <taxon>Cytophagia</taxon>
        <taxon>Cytophagales</taxon>
        <taxon>Spirosomataceae</taxon>
        <taxon>Larkinella</taxon>
    </lineage>
</organism>
<proteinExistence type="predicted"/>
<dbReference type="CDD" id="cd15482">
    <property type="entry name" value="Sialidase_non-viral"/>
    <property type="match status" value="1"/>
</dbReference>
<evidence type="ECO:0000256" key="1">
    <source>
        <dbReference type="SAM" id="MobiDB-lite"/>
    </source>
</evidence>
<dbReference type="Pfam" id="PF13088">
    <property type="entry name" value="BNR_2"/>
    <property type="match status" value="1"/>
</dbReference>
<evidence type="ECO:0000313" key="3">
    <source>
        <dbReference type="EMBL" id="MRS60910.1"/>
    </source>
</evidence>
<evidence type="ECO:0000313" key="4">
    <source>
        <dbReference type="Proteomes" id="UP000441754"/>
    </source>
</evidence>
<protein>
    <recommendedName>
        <fullName evidence="2">Sialidase domain-containing protein</fullName>
    </recommendedName>
</protein>
<dbReference type="RefSeq" id="WP_154174302.1">
    <property type="nucleotide sequence ID" value="NZ_WJXZ01000002.1"/>
</dbReference>
<feature type="region of interest" description="Disordered" evidence="1">
    <location>
        <begin position="28"/>
        <end position="58"/>
    </location>
</feature>
<dbReference type="InterPro" id="IPR036278">
    <property type="entry name" value="Sialidase_sf"/>
</dbReference>
<feature type="domain" description="Sialidase" evidence="2">
    <location>
        <begin position="86"/>
        <end position="238"/>
    </location>
</feature>